<dbReference type="STRING" id="1121326.CLMAG_27040"/>
<sequence length="96" mass="11047">MVEENIIEIPNQNTKGITVRFGIAEIKDMDKVIKNLNEILGSSLSRNQFIELMYKSAKSIAKFKVNDKNMTFDEVLHYFDKKEVEINPIPDNAEAK</sequence>
<name>A0A162TPJ6_9CLOT</name>
<accession>A0A162TPJ6</accession>
<dbReference type="AlphaFoldDB" id="A0A162TPJ6"/>
<protein>
    <submittedName>
        <fullName evidence="1">Uncharacterized protein</fullName>
    </submittedName>
</protein>
<evidence type="ECO:0000313" key="1">
    <source>
        <dbReference type="EMBL" id="KZL92890.1"/>
    </source>
</evidence>
<proteinExistence type="predicted"/>
<dbReference type="RefSeq" id="WP_066622685.1">
    <property type="nucleotide sequence ID" value="NZ_FQXL01000025.1"/>
</dbReference>
<reference evidence="1 2" key="1">
    <citation type="submission" date="2016-04" db="EMBL/GenBank/DDBJ databases">
        <title>Genome sequence of Clostridium magnum DSM 2767.</title>
        <authorList>
            <person name="Poehlein A."/>
            <person name="Uhlig R."/>
            <person name="Fischer R."/>
            <person name="Bahl H."/>
            <person name="Daniel R."/>
        </authorList>
    </citation>
    <scope>NUCLEOTIDE SEQUENCE [LARGE SCALE GENOMIC DNA]</scope>
    <source>
        <strain evidence="1 2">DSM 2767</strain>
    </source>
</reference>
<comment type="caution">
    <text evidence="1">The sequence shown here is derived from an EMBL/GenBank/DDBJ whole genome shotgun (WGS) entry which is preliminary data.</text>
</comment>
<keyword evidence="2" id="KW-1185">Reference proteome</keyword>
<dbReference type="PATRIC" id="fig|1121326.3.peg.2716"/>
<gene>
    <name evidence="1" type="ORF">CLMAG_27040</name>
</gene>
<dbReference type="EMBL" id="LWAE01000002">
    <property type="protein sequence ID" value="KZL92890.1"/>
    <property type="molecule type" value="Genomic_DNA"/>
</dbReference>
<evidence type="ECO:0000313" key="2">
    <source>
        <dbReference type="Proteomes" id="UP000076603"/>
    </source>
</evidence>
<dbReference type="Proteomes" id="UP000076603">
    <property type="component" value="Unassembled WGS sequence"/>
</dbReference>
<organism evidence="1 2">
    <name type="scientific">Clostridium magnum DSM 2767</name>
    <dbReference type="NCBI Taxonomy" id="1121326"/>
    <lineage>
        <taxon>Bacteria</taxon>
        <taxon>Bacillati</taxon>
        <taxon>Bacillota</taxon>
        <taxon>Clostridia</taxon>
        <taxon>Eubacteriales</taxon>
        <taxon>Clostridiaceae</taxon>
        <taxon>Clostridium</taxon>
    </lineage>
</organism>